<evidence type="ECO:0000313" key="8">
    <source>
        <dbReference type="Proteomes" id="UP000190092"/>
    </source>
</evidence>
<dbReference type="SUPFAM" id="SSF48452">
    <property type="entry name" value="TPR-like"/>
    <property type="match status" value="1"/>
</dbReference>
<accession>A0A1T4PJA7</accession>
<dbReference type="GO" id="GO:0045454">
    <property type="term" value="P:cell redox homeostasis"/>
    <property type="evidence" value="ECO:0007669"/>
    <property type="project" value="TreeGrafter"/>
</dbReference>
<dbReference type="InterPro" id="IPR036249">
    <property type="entry name" value="Thioredoxin-like_sf"/>
</dbReference>
<protein>
    <submittedName>
        <fullName evidence="7">Thioredoxin</fullName>
    </submittedName>
</protein>
<keyword evidence="3" id="KW-0249">Electron transport</keyword>
<evidence type="ECO:0000256" key="5">
    <source>
        <dbReference type="ARBA" id="ARBA00023284"/>
    </source>
</evidence>
<dbReference type="PANTHER" id="PTHR45663:SF11">
    <property type="entry name" value="GEO12009P1"/>
    <property type="match status" value="1"/>
</dbReference>
<gene>
    <name evidence="7" type="ORF">SAMN02745126_02847</name>
</gene>
<dbReference type="OrthoDB" id="9790390at2"/>
<dbReference type="Pfam" id="PF14559">
    <property type="entry name" value="TPR_19"/>
    <property type="match status" value="1"/>
</dbReference>
<dbReference type="RefSeq" id="WP_085934491.1">
    <property type="nucleotide sequence ID" value="NZ_FUWJ01000002.1"/>
</dbReference>
<evidence type="ECO:0000313" key="7">
    <source>
        <dbReference type="EMBL" id="SJZ91367.1"/>
    </source>
</evidence>
<reference evidence="8" key="1">
    <citation type="submission" date="2017-02" db="EMBL/GenBank/DDBJ databases">
        <authorList>
            <person name="Varghese N."/>
            <person name="Submissions S."/>
        </authorList>
    </citation>
    <scope>NUCLEOTIDE SEQUENCE [LARGE SCALE GENOMIC DNA]</scope>
    <source>
        <strain evidence="8">ATCC 27094</strain>
    </source>
</reference>
<dbReference type="InterPro" id="IPR013766">
    <property type="entry name" value="Thioredoxin_domain"/>
</dbReference>
<dbReference type="AlphaFoldDB" id="A0A1T4PJA7"/>
<comment type="similarity">
    <text evidence="1">Belongs to the thioredoxin family.</text>
</comment>
<keyword evidence="5" id="KW-0676">Redox-active center</keyword>
<evidence type="ECO:0000259" key="6">
    <source>
        <dbReference type="PROSITE" id="PS51352"/>
    </source>
</evidence>
<dbReference type="EMBL" id="FUWJ01000002">
    <property type="protein sequence ID" value="SJZ91367.1"/>
    <property type="molecule type" value="Genomic_DNA"/>
</dbReference>
<dbReference type="PANTHER" id="PTHR45663">
    <property type="entry name" value="GEO12009P1"/>
    <property type="match status" value="1"/>
</dbReference>
<dbReference type="GO" id="GO:0006950">
    <property type="term" value="P:response to stress"/>
    <property type="evidence" value="ECO:0007669"/>
    <property type="project" value="UniProtKB-ARBA"/>
</dbReference>
<name>A0A1T4PJA7_9HYPH</name>
<dbReference type="PROSITE" id="PS51352">
    <property type="entry name" value="THIOREDOXIN_2"/>
    <property type="match status" value="1"/>
</dbReference>
<keyword evidence="4" id="KW-1015">Disulfide bond</keyword>
<keyword evidence="2" id="KW-0813">Transport</keyword>
<dbReference type="Pfam" id="PF00085">
    <property type="entry name" value="Thioredoxin"/>
    <property type="match status" value="1"/>
</dbReference>
<dbReference type="SUPFAM" id="SSF52833">
    <property type="entry name" value="Thioredoxin-like"/>
    <property type="match status" value="1"/>
</dbReference>
<dbReference type="STRING" id="225324.SAMN02745126_02847"/>
<dbReference type="CDD" id="cd02956">
    <property type="entry name" value="ybbN"/>
    <property type="match status" value="1"/>
</dbReference>
<dbReference type="PROSITE" id="PS00194">
    <property type="entry name" value="THIOREDOXIN_1"/>
    <property type="match status" value="1"/>
</dbReference>
<dbReference type="Gene3D" id="1.25.40.10">
    <property type="entry name" value="Tetratricopeptide repeat domain"/>
    <property type="match status" value="2"/>
</dbReference>
<dbReference type="Proteomes" id="UP000190092">
    <property type="component" value="Unassembled WGS sequence"/>
</dbReference>
<proteinExistence type="inferred from homology"/>
<keyword evidence="8" id="KW-1185">Reference proteome</keyword>
<dbReference type="FunFam" id="3.40.30.10:FF:000001">
    <property type="entry name" value="Thioredoxin"/>
    <property type="match status" value="1"/>
</dbReference>
<dbReference type="GO" id="GO:0005829">
    <property type="term" value="C:cytosol"/>
    <property type="evidence" value="ECO:0007669"/>
    <property type="project" value="TreeGrafter"/>
</dbReference>
<evidence type="ECO:0000256" key="2">
    <source>
        <dbReference type="ARBA" id="ARBA00022448"/>
    </source>
</evidence>
<evidence type="ECO:0000256" key="1">
    <source>
        <dbReference type="ARBA" id="ARBA00008987"/>
    </source>
</evidence>
<dbReference type="Gene3D" id="3.40.30.10">
    <property type="entry name" value="Glutaredoxin"/>
    <property type="match status" value="1"/>
</dbReference>
<evidence type="ECO:0000256" key="4">
    <source>
        <dbReference type="ARBA" id="ARBA00023157"/>
    </source>
</evidence>
<dbReference type="InterPro" id="IPR017937">
    <property type="entry name" value="Thioredoxin_CS"/>
</dbReference>
<evidence type="ECO:0000256" key="3">
    <source>
        <dbReference type="ARBA" id="ARBA00022982"/>
    </source>
</evidence>
<feature type="domain" description="Thioredoxin" evidence="6">
    <location>
        <begin position="7"/>
        <end position="124"/>
    </location>
</feature>
<dbReference type="Pfam" id="PF14561">
    <property type="entry name" value="TPR_20"/>
    <property type="match status" value="1"/>
</dbReference>
<sequence length="310" mass="33379">METMLKGAAPQAAPADLIKDSDQTKFAKDVLEASRTVPVIVDFWAPWCGPCKQLQPAIEKVVKEAKGAVKLVKINIDQNQMLAQQLRIQSIPAVYAFFGGRPVDGFMGAVPESQVRQFVDRLIQAAGGVPGEGGGNEIAELLEHAKAAVAQNDFDLAARIYSEILGADPTNVTALAGMARYQVQIGDIEQAKELLGQIPAKDRTGADVVAVQAAIDLAEKAKEAGPIAELKAKAAADPKDFQARLDLAMAYWAASQKQEAIDELLAMIKLDRNWNEGAARQQLLKFFEALGFSDPLAVDGRKRLSTILFA</sequence>
<organism evidence="7 8">
    <name type="scientific">Enhydrobacter aerosaccus</name>
    <dbReference type="NCBI Taxonomy" id="225324"/>
    <lineage>
        <taxon>Bacteria</taxon>
        <taxon>Pseudomonadati</taxon>
        <taxon>Pseudomonadota</taxon>
        <taxon>Alphaproteobacteria</taxon>
        <taxon>Hyphomicrobiales</taxon>
        <taxon>Enhydrobacter</taxon>
    </lineage>
</organism>
<dbReference type="InterPro" id="IPR011990">
    <property type="entry name" value="TPR-like_helical_dom_sf"/>
</dbReference>
<dbReference type="GO" id="GO:0015035">
    <property type="term" value="F:protein-disulfide reductase activity"/>
    <property type="evidence" value="ECO:0007669"/>
    <property type="project" value="UniProtKB-ARBA"/>
</dbReference>